<dbReference type="PATRIC" id="fig|1048834.4.peg.2172"/>
<feature type="transmembrane region" description="Helical" evidence="1">
    <location>
        <begin position="26"/>
        <end position="43"/>
    </location>
</feature>
<dbReference type="STRING" id="1048834.TC41_2296"/>
<protein>
    <submittedName>
        <fullName evidence="2">Uncharacterized protein</fullName>
    </submittedName>
</protein>
<dbReference type="AlphaFoldDB" id="F8IG45"/>
<dbReference type="RefSeq" id="WP_014465039.1">
    <property type="nucleotide sequence ID" value="NC_017167.1"/>
</dbReference>
<evidence type="ECO:0000256" key="1">
    <source>
        <dbReference type="SAM" id="Phobius"/>
    </source>
</evidence>
<evidence type="ECO:0000313" key="3">
    <source>
        <dbReference type="Proteomes" id="UP000000292"/>
    </source>
</evidence>
<evidence type="ECO:0000313" key="2">
    <source>
        <dbReference type="EMBL" id="AEJ44198.1"/>
    </source>
</evidence>
<name>F8IG45_ALIAT</name>
<keyword evidence="1" id="KW-0472">Membrane</keyword>
<reference evidence="3" key="2">
    <citation type="submission" date="2011-06" db="EMBL/GenBank/DDBJ databases">
        <title>The complete genome sequence of Alicyclobacillus acidocaldarius sp. Tc-4-1.</title>
        <authorList>
            <person name="Chen Y."/>
            <person name="He Y."/>
            <person name="Dong Z."/>
            <person name="Hu S."/>
        </authorList>
    </citation>
    <scope>NUCLEOTIDE SEQUENCE [LARGE SCALE GENOMIC DNA]</scope>
    <source>
        <strain evidence="3">Tc-4-1</strain>
    </source>
</reference>
<keyword evidence="1" id="KW-1133">Transmembrane helix</keyword>
<dbReference type="Proteomes" id="UP000000292">
    <property type="component" value="Chromosome"/>
</dbReference>
<organism evidence="2 3">
    <name type="scientific">Alicyclobacillus acidocaldarius (strain Tc-4-1)</name>
    <name type="common">Bacillus acidocaldarius</name>
    <dbReference type="NCBI Taxonomy" id="1048834"/>
    <lineage>
        <taxon>Bacteria</taxon>
        <taxon>Bacillati</taxon>
        <taxon>Bacillota</taxon>
        <taxon>Bacilli</taxon>
        <taxon>Bacillales</taxon>
        <taxon>Alicyclobacillaceae</taxon>
        <taxon>Alicyclobacillus</taxon>
    </lineage>
</organism>
<keyword evidence="1" id="KW-0812">Transmembrane</keyword>
<sequence>MASSEVRILDLEARTRARQPEQAQRAWTAAALIVFVLGFVYLWNSVSPTHAVLFLVTGVLGVALYHAHSWARSFSASACSLATGAPQAPCTIPAAAMPAAS</sequence>
<dbReference type="KEGG" id="aad:TC41_2296"/>
<feature type="transmembrane region" description="Helical" evidence="1">
    <location>
        <begin position="49"/>
        <end position="67"/>
    </location>
</feature>
<dbReference type="EMBL" id="CP002902">
    <property type="protein sequence ID" value="AEJ44198.1"/>
    <property type="molecule type" value="Genomic_DNA"/>
</dbReference>
<proteinExistence type="predicted"/>
<reference evidence="2 3" key="1">
    <citation type="journal article" date="2011" name="J. Bacteriol.">
        <title>Complete Genome Sequence of Alicyclobacillus acidocaldarius Strain Tc-4-1.</title>
        <authorList>
            <person name="Chen Y."/>
            <person name="He Y."/>
            <person name="Zhang B."/>
            <person name="Yang J."/>
            <person name="Li W."/>
            <person name="Dong Z."/>
            <person name="Hu S."/>
        </authorList>
    </citation>
    <scope>NUCLEOTIDE SEQUENCE [LARGE SCALE GENOMIC DNA]</scope>
    <source>
        <strain evidence="2 3">Tc-4-1</strain>
    </source>
</reference>
<accession>F8IG45</accession>
<dbReference type="HOGENOM" id="CLU_2285479_0_0_9"/>
<gene>
    <name evidence="2" type="ordered locus">TC41_2296</name>
</gene>